<dbReference type="InterPro" id="IPR011042">
    <property type="entry name" value="6-blade_b-propeller_TolB-like"/>
</dbReference>
<dbReference type="Gene3D" id="2.120.10.30">
    <property type="entry name" value="TolB, C-terminal domain"/>
    <property type="match status" value="1"/>
</dbReference>
<keyword evidence="2" id="KW-1185">Reference proteome</keyword>
<sequence length="105" mass="11723">MFSVNQLFGQNQIYFSENWMEEGGEATLFYKNTTATDGLGHVYMAGSSIILSGNHDIILQKFDPDGNLHWEQTFNGAANMDDFAADLFVDDDNNVFVTDTAIDDI</sequence>
<evidence type="ECO:0000313" key="1">
    <source>
        <dbReference type="EMBL" id="RFC53545.1"/>
    </source>
</evidence>
<dbReference type="OrthoDB" id="1405326at2"/>
<dbReference type="AlphaFoldDB" id="A0A3E1EVG0"/>
<dbReference type="RefSeq" id="WP_116881604.1">
    <property type="nucleotide sequence ID" value="NZ_QURB01000008.1"/>
</dbReference>
<accession>A0A3E1EVG0</accession>
<reference evidence="1 2" key="1">
    <citation type="submission" date="2018-08" db="EMBL/GenBank/DDBJ databases">
        <title>The draft genome squence of Brumimicrobium sp. N62.</title>
        <authorList>
            <person name="Du Z.-J."/>
            <person name="Luo H.-R."/>
        </authorList>
    </citation>
    <scope>NUCLEOTIDE SEQUENCE [LARGE SCALE GENOMIC DNA]</scope>
    <source>
        <strain evidence="1 2">N62</strain>
    </source>
</reference>
<protein>
    <recommendedName>
        <fullName evidence="3">Bulb-type lectin domain-containing protein</fullName>
    </recommendedName>
</protein>
<name>A0A3E1EVG0_9FLAO</name>
<dbReference type="Proteomes" id="UP000257127">
    <property type="component" value="Unassembled WGS sequence"/>
</dbReference>
<comment type="caution">
    <text evidence="1">The sequence shown here is derived from an EMBL/GenBank/DDBJ whole genome shotgun (WGS) entry which is preliminary data.</text>
</comment>
<evidence type="ECO:0008006" key="3">
    <source>
        <dbReference type="Google" id="ProtNLM"/>
    </source>
</evidence>
<evidence type="ECO:0000313" key="2">
    <source>
        <dbReference type="Proteomes" id="UP000257127"/>
    </source>
</evidence>
<proteinExistence type="predicted"/>
<organism evidence="1 2">
    <name type="scientific">Brumimicrobium aurantiacum</name>
    <dbReference type="NCBI Taxonomy" id="1737063"/>
    <lineage>
        <taxon>Bacteria</taxon>
        <taxon>Pseudomonadati</taxon>
        <taxon>Bacteroidota</taxon>
        <taxon>Flavobacteriia</taxon>
        <taxon>Flavobacteriales</taxon>
        <taxon>Crocinitomicaceae</taxon>
        <taxon>Brumimicrobium</taxon>
    </lineage>
</organism>
<dbReference type="EMBL" id="QURB01000008">
    <property type="protein sequence ID" value="RFC53545.1"/>
    <property type="molecule type" value="Genomic_DNA"/>
</dbReference>
<gene>
    <name evidence="1" type="ORF">DXU93_12330</name>
</gene>